<dbReference type="AlphaFoldDB" id="A0AAV2DZN0"/>
<gene>
    <name evidence="2" type="ORF">LTRI10_LOCUS20683</name>
</gene>
<sequence length="86" mass="9712">MNANAGWPKSRVEASDASEWGESRSLFRPSLFRAKEPWLSPSRSPNCRSLIAQIMNRVGEEVHNSNPSWRRALRGLTKLAMKLDAC</sequence>
<accession>A0AAV2DZN0</accession>
<name>A0AAV2DZN0_9ROSI</name>
<proteinExistence type="predicted"/>
<organism evidence="2 3">
    <name type="scientific">Linum trigynum</name>
    <dbReference type="NCBI Taxonomy" id="586398"/>
    <lineage>
        <taxon>Eukaryota</taxon>
        <taxon>Viridiplantae</taxon>
        <taxon>Streptophyta</taxon>
        <taxon>Embryophyta</taxon>
        <taxon>Tracheophyta</taxon>
        <taxon>Spermatophyta</taxon>
        <taxon>Magnoliopsida</taxon>
        <taxon>eudicotyledons</taxon>
        <taxon>Gunneridae</taxon>
        <taxon>Pentapetalae</taxon>
        <taxon>rosids</taxon>
        <taxon>fabids</taxon>
        <taxon>Malpighiales</taxon>
        <taxon>Linaceae</taxon>
        <taxon>Linum</taxon>
    </lineage>
</organism>
<feature type="region of interest" description="Disordered" evidence="1">
    <location>
        <begin position="1"/>
        <end position="20"/>
    </location>
</feature>
<dbReference type="EMBL" id="OZ034816">
    <property type="protein sequence ID" value="CAL1379143.1"/>
    <property type="molecule type" value="Genomic_DNA"/>
</dbReference>
<keyword evidence="3" id="KW-1185">Reference proteome</keyword>
<evidence type="ECO:0000256" key="1">
    <source>
        <dbReference type="SAM" id="MobiDB-lite"/>
    </source>
</evidence>
<protein>
    <submittedName>
        <fullName evidence="2">Uncharacterized protein</fullName>
    </submittedName>
</protein>
<evidence type="ECO:0000313" key="2">
    <source>
        <dbReference type="EMBL" id="CAL1379143.1"/>
    </source>
</evidence>
<reference evidence="2 3" key="1">
    <citation type="submission" date="2024-04" db="EMBL/GenBank/DDBJ databases">
        <authorList>
            <person name="Fracassetti M."/>
        </authorList>
    </citation>
    <scope>NUCLEOTIDE SEQUENCE [LARGE SCALE GENOMIC DNA]</scope>
</reference>
<evidence type="ECO:0000313" key="3">
    <source>
        <dbReference type="Proteomes" id="UP001497516"/>
    </source>
</evidence>
<dbReference type="Proteomes" id="UP001497516">
    <property type="component" value="Chromosome 3"/>
</dbReference>